<dbReference type="Gene3D" id="3.40.800.20">
    <property type="entry name" value="Histone deacetylase domain"/>
    <property type="match status" value="1"/>
</dbReference>
<dbReference type="GO" id="GO:0031934">
    <property type="term" value="C:mating-type region heterochromatin"/>
    <property type="evidence" value="ECO:0007669"/>
    <property type="project" value="EnsemblFungi"/>
</dbReference>
<proteinExistence type="inferred from homology"/>
<dbReference type="GO" id="GO:0031508">
    <property type="term" value="P:pericentric heterochromatin formation"/>
    <property type="evidence" value="ECO:0007669"/>
    <property type="project" value="EnsemblFungi"/>
</dbReference>
<keyword evidence="6" id="KW-0156">Chromatin regulator</keyword>
<dbReference type="OrthoDB" id="424012at2759"/>
<dbReference type="InterPro" id="IPR023696">
    <property type="entry name" value="Ureohydrolase_dom_sf"/>
</dbReference>
<dbReference type="InterPro" id="IPR000286">
    <property type="entry name" value="HDACs"/>
</dbReference>
<organism evidence="11 12">
    <name type="scientific">Rozella allomycis (strain CSF55)</name>
    <dbReference type="NCBI Taxonomy" id="988480"/>
    <lineage>
        <taxon>Eukaryota</taxon>
        <taxon>Fungi</taxon>
        <taxon>Fungi incertae sedis</taxon>
        <taxon>Cryptomycota</taxon>
        <taxon>Cryptomycota incertae sedis</taxon>
        <taxon>Rozella</taxon>
    </lineage>
</organism>
<dbReference type="GO" id="GO:1990342">
    <property type="term" value="C:heterochromatin island"/>
    <property type="evidence" value="ECO:0007669"/>
    <property type="project" value="EnsemblFungi"/>
</dbReference>
<evidence type="ECO:0000256" key="8">
    <source>
        <dbReference type="ARBA" id="ARBA00023163"/>
    </source>
</evidence>
<comment type="subcellular location">
    <subcellularLocation>
        <location evidence="1">Nucleus</location>
    </subcellularLocation>
</comment>
<dbReference type="SUPFAM" id="SSF52768">
    <property type="entry name" value="Arginase/deacetylase"/>
    <property type="match status" value="1"/>
</dbReference>
<keyword evidence="5" id="KW-0378">Hydrolase</keyword>
<dbReference type="Pfam" id="PF00850">
    <property type="entry name" value="Hist_deacetyl"/>
    <property type="match status" value="1"/>
</dbReference>
<dbReference type="HOGENOM" id="CLU_007727_4_3_1"/>
<evidence type="ECO:0000256" key="5">
    <source>
        <dbReference type="ARBA" id="ARBA00022801"/>
    </source>
</evidence>
<dbReference type="GO" id="GO:0000183">
    <property type="term" value="P:rDNA heterochromatin formation"/>
    <property type="evidence" value="ECO:0007669"/>
    <property type="project" value="EnsemblFungi"/>
</dbReference>
<dbReference type="GO" id="GO:0140720">
    <property type="term" value="C:subtelomeric heterochromatin"/>
    <property type="evidence" value="ECO:0007669"/>
    <property type="project" value="EnsemblFungi"/>
</dbReference>
<evidence type="ECO:0000256" key="7">
    <source>
        <dbReference type="ARBA" id="ARBA00023015"/>
    </source>
</evidence>
<dbReference type="GO" id="GO:0000791">
    <property type="term" value="C:euchromatin"/>
    <property type="evidence" value="ECO:0007669"/>
    <property type="project" value="EnsemblFungi"/>
</dbReference>
<keyword evidence="4" id="KW-0678">Repressor</keyword>
<keyword evidence="7" id="KW-0805">Transcription regulation</keyword>
<dbReference type="EC" id="3.5.1.98" evidence="3"/>
<keyword evidence="8" id="KW-0804">Transcription</keyword>
<comment type="similarity">
    <text evidence="2">Belongs to the histone deacetylase family. HD type 2 subfamily.</text>
</comment>
<dbReference type="GO" id="GO:0033553">
    <property type="term" value="C:rDNA heterochromatin"/>
    <property type="evidence" value="ECO:0007669"/>
    <property type="project" value="EnsemblFungi"/>
</dbReference>
<gene>
    <name evidence="11" type="ORF">O9G_001637</name>
</gene>
<sequence>MESRNRLTGIVYDERMLDHKTRKDYVGVHPERPERIKVIYEAIQDVLKNSPEKTIHYAIDELDMDCLSIVEETHDPEYVRQIMLLSSNYNRLTYSARNDIELDAMQKKYDSIYLHQQSGISAFISCMGAITLAKRILHNEIQNGFAIIRPPGHHAETNCVSIFEAINSGNVILLGFCFLNNAAITANYLRANGVDRVLIVDWDIHHGNGTQSIFFNDPNVLYFSIHRYNNGEFYPGRKDASPGIVGGASALGKTVNVGWSSSGATDADYLYVFNNILMPIAQEFNPNFVIVSAGFDSAKGDPIGQTLVTPEGYGQMTYMLSSLANGKVLLLLEGGYSLDAIKSSAVSCFKVLTGDRPQPISDYNLRKQAVFDAESTIMSHSRYWKCLKPKYENLNVSHKQCKRLKECISNSRCSILTGKKMFPLSVATEYDEIFPQATFSTANLLTNNSILIVNVHEIPFVKANEPLLNSHINDLTATVNDFALIDISIGHRQNNAGQPGVESYVAWELEKMESYLIKVIAAFVDKTVAPSIIFIGTGKPFKALLRILSNIKTESSTFKRTKALIGFVTEVPAISPQPKIQDWFQRVKQEMF</sequence>
<dbReference type="EMBL" id="KE561068">
    <property type="protein sequence ID" value="EPZ33286.1"/>
    <property type="molecule type" value="Genomic_DNA"/>
</dbReference>
<evidence type="ECO:0000313" key="12">
    <source>
        <dbReference type="Proteomes" id="UP000030755"/>
    </source>
</evidence>
<dbReference type="PRINTS" id="PR01270">
    <property type="entry name" value="HDASUPER"/>
</dbReference>
<reference evidence="11 12" key="1">
    <citation type="journal article" date="2013" name="Curr. Biol.">
        <title>Shared signatures of parasitism and phylogenomics unite Cryptomycota and microsporidia.</title>
        <authorList>
            <person name="James T.Y."/>
            <person name="Pelin A."/>
            <person name="Bonen L."/>
            <person name="Ahrendt S."/>
            <person name="Sain D."/>
            <person name="Corradi N."/>
            <person name="Stajich J.E."/>
        </authorList>
    </citation>
    <scope>NUCLEOTIDE SEQUENCE [LARGE SCALE GENOMIC DNA]</scope>
    <source>
        <strain evidence="11 12">CSF55</strain>
    </source>
</reference>
<name>A0A075ASM4_ROZAC</name>
<evidence type="ECO:0000256" key="3">
    <source>
        <dbReference type="ARBA" id="ARBA00012111"/>
    </source>
</evidence>
<dbReference type="GO" id="GO:0070824">
    <property type="term" value="C:SHREC complex"/>
    <property type="evidence" value="ECO:0007669"/>
    <property type="project" value="EnsemblFungi"/>
</dbReference>
<dbReference type="Proteomes" id="UP000030755">
    <property type="component" value="Unassembled WGS sequence"/>
</dbReference>
<dbReference type="InterPro" id="IPR023801">
    <property type="entry name" value="His_deacetylse_dom"/>
</dbReference>
<dbReference type="AlphaFoldDB" id="A0A075ASM4"/>
<keyword evidence="12" id="KW-1185">Reference proteome</keyword>
<dbReference type="GO" id="GO:0005721">
    <property type="term" value="C:pericentric heterochromatin"/>
    <property type="evidence" value="ECO:0007669"/>
    <property type="project" value="EnsemblFungi"/>
</dbReference>
<dbReference type="STRING" id="988480.A0A075ASM4"/>
<accession>A0A075ASM4</accession>
<dbReference type="OMA" id="YSARNDI"/>
<evidence type="ECO:0000256" key="9">
    <source>
        <dbReference type="ARBA" id="ARBA00023242"/>
    </source>
</evidence>
<dbReference type="PANTHER" id="PTHR10625:SF5">
    <property type="entry name" value="HISTONE DEACETYLASE"/>
    <property type="match status" value="1"/>
</dbReference>
<evidence type="ECO:0000256" key="1">
    <source>
        <dbReference type="ARBA" id="ARBA00004123"/>
    </source>
</evidence>
<feature type="domain" description="Histone deacetylase" evidence="10">
    <location>
        <begin position="29"/>
        <end position="351"/>
    </location>
</feature>
<keyword evidence="9" id="KW-0539">Nucleus</keyword>
<evidence type="ECO:0000256" key="4">
    <source>
        <dbReference type="ARBA" id="ARBA00022491"/>
    </source>
</evidence>
<evidence type="ECO:0000259" key="10">
    <source>
        <dbReference type="Pfam" id="PF00850"/>
    </source>
</evidence>
<dbReference type="GO" id="GO:0030466">
    <property type="term" value="P:silent mating-type cassette heterochromatin formation"/>
    <property type="evidence" value="ECO:0007669"/>
    <property type="project" value="EnsemblFungi"/>
</dbReference>
<dbReference type="GO" id="GO:0031509">
    <property type="term" value="P:subtelomeric heterochromatin formation"/>
    <property type="evidence" value="ECO:0007669"/>
    <property type="project" value="EnsemblFungi"/>
</dbReference>
<protein>
    <recommendedName>
        <fullName evidence="3">histone deacetylase</fullName>
        <ecNumber evidence="3">3.5.1.98</ecNumber>
    </recommendedName>
</protein>
<dbReference type="InterPro" id="IPR037138">
    <property type="entry name" value="His_deacetylse_dom_sf"/>
</dbReference>
<dbReference type="GO" id="GO:0031078">
    <property type="term" value="F:histone H3K14 deacetylase activity, hydrolytic mechanism"/>
    <property type="evidence" value="ECO:0007669"/>
    <property type="project" value="EnsemblFungi"/>
</dbReference>
<dbReference type="PANTHER" id="PTHR10625">
    <property type="entry name" value="HISTONE DEACETYLASE HDAC1-RELATED"/>
    <property type="match status" value="1"/>
</dbReference>
<dbReference type="GO" id="GO:1902794">
    <property type="term" value="P:siRNA-independent facultative heterochromatin formation"/>
    <property type="evidence" value="ECO:0007669"/>
    <property type="project" value="EnsemblFungi"/>
</dbReference>
<evidence type="ECO:0000313" key="11">
    <source>
        <dbReference type="EMBL" id="EPZ33286.1"/>
    </source>
</evidence>
<evidence type="ECO:0000256" key="6">
    <source>
        <dbReference type="ARBA" id="ARBA00022853"/>
    </source>
</evidence>
<evidence type="ECO:0000256" key="2">
    <source>
        <dbReference type="ARBA" id="ARBA00007738"/>
    </source>
</evidence>
<dbReference type="GO" id="GO:0005730">
    <property type="term" value="C:nucleolus"/>
    <property type="evidence" value="ECO:0007669"/>
    <property type="project" value="EnsemblFungi"/>
</dbReference>